<proteinExistence type="predicted"/>
<evidence type="ECO:0000313" key="1">
    <source>
        <dbReference type="EMBL" id="SVD67536.1"/>
    </source>
</evidence>
<dbReference type="AlphaFoldDB" id="A0A382X8M3"/>
<name>A0A382X8M3_9ZZZZ</name>
<feature type="non-terminal residue" evidence="1">
    <location>
        <position position="271"/>
    </location>
</feature>
<feature type="non-terminal residue" evidence="1">
    <location>
        <position position="1"/>
    </location>
</feature>
<accession>A0A382X8M3</accession>
<organism evidence="1">
    <name type="scientific">marine metagenome</name>
    <dbReference type="NCBI Taxonomy" id="408172"/>
    <lineage>
        <taxon>unclassified sequences</taxon>
        <taxon>metagenomes</taxon>
        <taxon>ecological metagenomes</taxon>
    </lineage>
</organism>
<protein>
    <submittedName>
        <fullName evidence="1">Uncharacterized protein</fullName>
    </submittedName>
</protein>
<gene>
    <name evidence="1" type="ORF">METZ01_LOCUS420390</name>
</gene>
<dbReference type="EMBL" id="UINC01165889">
    <property type="protein sequence ID" value="SVD67536.1"/>
    <property type="molecule type" value="Genomic_DNA"/>
</dbReference>
<sequence length="271" mass="29800">GDETLSAPNALAVRKFVFGAVVERIRYGHHGRRITGTSRELLVGHIPFKESDVRIESAQGGGAELERPFSIKIRRNAKMAVFLKTALKVNDDKGWSGIEEKRFVEATSLLDGWVKELLKTSRPRKADLASALQLLAITAQPGLSASEFDGTEVEALIQGSSLGGDRTRAWDRWQKKAEKLRSEALRQVEQRASHAKGTGASSLLDAAQVLPRLRALKTRKELGTKLEGEGTFVEELRSLAEYQSSASASEWKEVTKLLDRVGDHLTGAKSR</sequence>
<reference evidence="1" key="1">
    <citation type="submission" date="2018-05" db="EMBL/GenBank/DDBJ databases">
        <authorList>
            <person name="Lanie J.A."/>
            <person name="Ng W.-L."/>
            <person name="Kazmierczak K.M."/>
            <person name="Andrzejewski T.M."/>
            <person name="Davidsen T.M."/>
            <person name="Wayne K.J."/>
            <person name="Tettelin H."/>
            <person name="Glass J.I."/>
            <person name="Rusch D."/>
            <person name="Podicherti R."/>
            <person name="Tsui H.-C.T."/>
            <person name="Winkler M.E."/>
        </authorList>
    </citation>
    <scope>NUCLEOTIDE SEQUENCE</scope>
</reference>